<accession>A0ACC1HCV7</accession>
<reference evidence="1" key="1">
    <citation type="submission" date="2022-06" db="EMBL/GenBank/DDBJ databases">
        <title>Phylogenomic reconstructions and comparative analyses of Kickxellomycotina fungi.</title>
        <authorList>
            <person name="Reynolds N.K."/>
            <person name="Stajich J.E."/>
            <person name="Barry K."/>
            <person name="Grigoriev I.V."/>
            <person name="Crous P."/>
            <person name="Smith M.E."/>
        </authorList>
    </citation>
    <scope>NUCLEOTIDE SEQUENCE</scope>
    <source>
        <strain evidence="1">RSA 2271</strain>
    </source>
</reference>
<evidence type="ECO:0000313" key="2">
    <source>
        <dbReference type="Proteomes" id="UP001145114"/>
    </source>
</evidence>
<proteinExistence type="predicted"/>
<name>A0ACC1HCV7_9FUNG</name>
<keyword evidence="2" id="KW-1185">Reference proteome</keyword>
<sequence>MDDYDLTPEQQRRIEENRKKALERRKRTQDTAAGNSATNGGTENNALSTNPRRPKRGRLSTGYYEYNLATMTDSRGGFFVEPSQDSGSIKRLFGKDGHVAHLVEELPYSLDPTENPKCKECESVDVDAMYLKIYDVKVCQKCREEYPEKYSLLTKTEVKEDYLLTDSELLDRKLLPCWEKPNPHKSTWNNMLLFLREQVESFAIKKWGSLEALDEEFERRQAEKDRKKEKKFKKSLLELYNRTRTETWQKARMERAEKQRVHEHHYENVGDPDRPCLKKCKLCGLEVEIEEL</sequence>
<organism evidence="1 2">
    <name type="scientific">Spiromyces aspiralis</name>
    <dbReference type="NCBI Taxonomy" id="68401"/>
    <lineage>
        <taxon>Eukaryota</taxon>
        <taxon>Fungi</taxon>
        <taxon>Fungi incertae sedis</taxon>
        <taxon>Zoopagomycota</taxon>
        <taxon>Kickxellomycotina</taxon>
        <taxon>Kickxellomycetes</taxon>
        <taxon>Kickxellales</taxon>
        <taxon>Kickxellaceae</taxon>
        <taxon>Spiromyces</taxon>
    </lineage>
</organism>
<comment type="caution">
    <text evidence="1">The sequence shown here is derived from an EMBL/GenBank/DDBJ whole genome shotgun (WGS) entry which is preliminary data.</text>
</comment>
<evidence type="ECO:0000313" key="1">
    <source>
        <dbReference type="EMBL" id="KAJ1673471.1"/>
    </source>
</evidence>
<dbReference type="Proteomes" id="UP001145114">
    <property type="component" value="Unassembled WGS sequence"/>
</dbReference>
<dbReference type="EMBL" id="JAMZIH010006905">
    <property type="protein sequence ID" value="KAJ1673471.1"/>
    <property type="molecule type" value="Genomic_DNA"/>
</dbReference>
<protein>
    <submittedName>
        <fullName evidence="1">DNA repair protein rad14</fullName>
    </submittedName>
</protein>
<gene>
    <name evidence="1" type="primary">RAD14</name>
    <name evidence="1" type="ORF">EV182_005165</name>
</gene>